<dbReference type="PRINTS" id="PR00080">
    <property type="entry name" value="SDRFAMILY"/>
</dbReference>
<dbReference type="InterPro" id="IPR020904">
    <property type="entry name" value="Sc_DH/Rdtase_CS"/>
</dbReference>
<dbReference type="PANTHER" id="PTHR42879:SF2">
    <property type="entry name" value="3-OXOACYL-[ACYL-CARRIER-PROTEIN] REDUCTASE FABG"/>
    <property type="match status" value="1"/>
</dbReference>
<sequence length="248" mass="26240">MGLEGKTALVTGASRGIGRAIAIKLAQLGASVIVNYSGNKMRAENTAAEIRSVGREALIWQCDVSDEKAVQEMVKESLAHFGHIDIVVNNAGITRDGLLMRMKEEDWDAVLDTNLKGVFLVTKAALRPMIRQKQGKIINVASVVGILGNASQANYVAAKAGVIGLTKATAREVASRGINVNAVAPGFIVTDMTDELPDEVKEKMKKDIPLGKPGMPDDVADAVAFLASDGSKYMTGQTLSIDGGMAMQ</sequence>
<dbReference type="InterPro" id="IPR011284">
    <property type="entry name" value="3oxo_ACP_reduc"/>
</dbReference>
<accession>A0ABW5S2L0</accession>
<evidence type="ECO:0000256" key="7">
    <source>
        <dbReference type="ARBA" id="ARBA00048508"/>
    </source>
</evidence>
<dbReference type="EMBL" id="JBHUMQ010000021">
    <property type="protein sequence ID" value="MFD2693792.1"/>
    <property type="molecule type" value="Genomic_DNA"/>
</dbReference>
<dbReference type="SUPFAM" id="SSF51735">
    <property type="entry name" value="NAD(P)-binding Rossmann-fold domains"/>
    <property type="match status" value="1"/>
</dbReference>
<dbReference type="SMART" id="SM00822">
    <property type="entry name" value="PKS_KR"/>
    <property type="match status" value="1"/>
</dbReference>
<keyword evidence="4 8" id="KW-0276">Fatty acid metabolism</keyword>
<dbReference type="EC" id="1.1.1.100" evidence="3 8"/>
<dbReference type="PANTHER" id="PTHR42879">
    <property type="entry name" value="3-OXOACYL-(ACYL-CARRIER-PROTEIN) REDUCTASE"/>
    <property type="match status" value="1"/>
</dbReference>
<dbReference type="NCBIfam" id="TIGR01830">
    <property type="entry name" value="3oxo_ACP_reduc"/>
    <property type="match status" value="1"/>
</dbReference>
<dbReference type="PROSITE" id="PS00061">
    <property type="entry name" value="ADH_SHORT"/>
    <property type="match status" value="1"/>
</dbReference>
<evidence type="ECO:0000256" key="5">
    <source>
        <dbReference type="ARBA" id="ARBA00023002"/>
    </source>
</evidence>
<evidence type="ECO:0000313" key="10">
    <source>
        <dbReference type="EMBL" id="MFD2693792.1"/>
    </source>
</evidence>
<dbReference type="Pfam" id="PF13561">
    <property type="entry name" value="adh_short_C2"/>
    <property type="match status" value="1"/>
</dbReference>
<keyword evidence="8" id="KW-0443">Lipid metabolism</keyword>
<keyword evidence="8" id="KW-0444">Lipid biosynthesis</keyword>
<organism evidence="10 11">
    <name type="scientific">Sporolactobacillus shoreicorticis</name>
    <dbReference type="NCBI Taxonomy" id="1923877"/>
    <lineage>
        <taxon>Bacteria</taxon>
        <taxon>Bacillati</taxon>
        <taxon>Bacillota</taxon>
        <taxon>Bacilli</taxon>
        <taxon>Bacillales</taxon>
        <taxon>Sporolactobacillaceae</taxon>
        <taxon>Sporolactobacillus</taxon>
    </lineage>
</organism>
<dbReference type="InterPro" id="IPR002347">
    <property type="entry name" value="SDR_fam"/>
</dbReference>
<dbReference type="InterPro" id="IPR057326">
    <property type="entry name" value="KR_dom"/>
</dbReference>
<comment type="function">
    <text evidence="8">Catalyzes the NADPH-dependent reduction of beta-ketoacyl-ACP substrates to beta-hydroxyacyl-ACP products, the first reductive step in the elongation cycle of fatty acid biosynthesis.</text>
</comment>
<comment type="subunit">
    <text evidence="8">Homotetramer.</text>
</comment>
<dbReference type="NCBIfam" id="NF005559">
    <property type="entry name" value="PRK07231.1"/>
    <property type="match status" value="1"/>
</dbReference>
<dbReference type="CDD" id="cd05333">
    <property type="entry name" value="BKR_SDR_c"/>
    <property type="match status" value="1"/>
</dbReference>
<evidence type="ECO:0000256" key="8">
    <source>
        <dbReference type="RuleBase" id="RU366074"/>
    </source>
</evidence>
<dbReference type="GO" id="GO:0004316">
    <property type="term" value="F:3-oxoacyl-[acyl-carrier-protein] reductase (NADPH) activity"/>
    <property type="evidence" value="ECO:0007669"/>
    <property type="project" value="UniProtKB-EC"/>
</dbReference>
<keyword evidence="8" id="KW-0521">NADP</keyword>
<keyword evidence="6 8" id="KW-0275">Fatty acid biosynthesis</keyword>
<comment type="catalytic activity">
    <reaction evidence="7 8">
        <text>a (3R)-hydroxyacyl-[ACP] + NADP(+) = a 3-oxoacyl-[ACP] + NADPH + H(+)</text>
        <dbReference type="Rhea" id="RHEA:17397"/>
        <dbReference type="Rhea" id="RHEA-COMP:9916"/>
        <dbReference type="Rhea" id="RHEA-COMP:9945"/>
        <dbReference type="ChEBI" id="CHEBI:15378"/>
        <dbReference type="ChEBI" id="CHEBI:57783"/>
        <dbReference type="ChEBI" id="CHEBI:58349"/>
        <dbReference type="ChEBI" id="CHEBI:78776"/>
        <dbReference type="ChEBI" id="CHEBI:78827"/>
        <dbReference type="EC" id="1.1.1.100"/>
    </reaction>
</comment>
<proteinExistence type="inferred from homology"/>
<dbReference type="InterPro" id="IPR050259">
    <property type="entry name" value="SDR"/>
</dbReference>
<dbReference type="NCBIfam" id="NF009466">
    <property type="entry name" value="PRK12826.1-2"/>
    <property type="match status" value="1"/>
</dbReference>
<dbReference type="InterPro" id="IPR036291">
    <property type="entry name" value="NAD(P)-bd_dom_sf"/>
</dbReference>
<dbReference type="RefSeq" id="WP_253065053.1">
    <property type="nucleotide sequence ID" value="NZ_JAMXWM010000035.1"/>
</dbReference>
<evidence type="ECO:0000313" key="11">
    <source>
        <dbReference type="Proteomes" id="UP001597399"/>
    </source>
</evidence>
<comment type="caution">
    <text evidence="10">The sequence shown here is derived from an EMBL/GenBank/DDBJ whole genome shotgun (WGS) entry which is preliminary data.</text>
</comment>
<comment type="similarity">
    <text evidence="2 8">Belongs to the short-chain dehydrogenases/reductases (SDR) family.</text>
</comment>
<evidence type="ECO:0000256" key="4">
    <source>
        <dbReference type="ARBA" id="ARBA00022832"/>
    </source>
</evidence>
<feature type="domain" description="Ketoreductase" evidence="9">
    <location>
        <begin position="6"/>
        <end position="186"/>
    </location>
</feature>
<dbReference type="NCBIfam" id="NF004197">
    <property type="entry name" value="PRK05653.1-1"/>
    <property type="match status" value="1"/>
</dbReference>
<evidence type="ECO:0000256" key="1">
    <source>
        <dbReference type="ARBA" id="ARBA00005194"/>
    </source>
</evidence>
<name>A0ABW5S2L0_9BACL</name>
<keyword evidence="5 8" id="KW-0560">Oxidoreductase</keyword>
<comment type="pathway">
    <text evidence="1 8">Lipid metabolism; fatty acid biosynthesis.</text>
</comment>
<dbReference type="Proteomes" id="UP001597399">
    <property type="component" value="Unassembled WGS sequence"/>
</dbReference>
<keyword evidence="11" id="KW-1185">Reference proteome</keyword>
<evidence type="ECO:0000256" key="2">
    <source>
        <dbReference type="ARBA" id="ARBA00006484"/>
    </source>
</evidence>
<gene>
    <name evidence="10" type="primary">fabG</name>
    <name evidence="10" type="ORF">ACFSUE_09175</name>
</gene>
<protein>
    <recommendedName>
        <fullName evidence="3 8">3-oxoacyl-[acyl-carrier-protein] reductase</fullName>
        <ecNumber evidence="3 8">1.1.1.100</ecNumber>
    </recommendedName>
</protein>
<evidence type="ECO:0000259" key="9">
    <source>
        <dbReference type="SMART" id="SM00822"/>
    </source>
</evidence>
<dbReference type="Gene3D" id="3.40.50.720">
    <property type="entry name" value="NAD(P)-binding Rossmann-like Domain"/>
    <property type="match status" value="1"/>
</dbReference>
<evidence type="ECO:0000256" key="6">
    <source>
        <dbReference type="ARBA" id="ARBA00023160"/>
    </source>
</evidence>
<dbReference type="PRINTS" id="PR00081">
    <property type="entry name" value="GDHRDH"/>
</dbReference>
<reference evidence="11" key="1">
    <citation type="journal article" date="2019" name="Int. J. Syst. Evol. Microbiol.">
        <title>The Global Catalogue of Microorganisms (GCM) 10K type strain sequencing project: providing services to taxonomists for standard genome sequencing and annotation.</title>
        <authorList>
            <consortium name="The Broad Institute Genomics Platform"/>
            <consortium name="The Broad Institute Genome Sequencing Center for Infectious Disease"/>
            <person name="Wu L."/>
            <person name="Ma J."/>
        </authorList>
    </citation>
    <scope>NUCLEOTIDE SEQUENCE [LARGE SCALE GENOMIC DNA]</scope>
    <source>
        <strain evidence="11">TISTR 2466</strain>
    </source>
</reference>
<evidence type="ECO:0000256" key="3">
    <source>
        <dbReference type="ARBA" id="ARBA00012948"/>
    </source>
</evidence>